<feature type="compositionally biased region" description="Basic and acidic residues" evidence="1">
    <location>
        <begin position="523"/>
        <end position="540"/>
    </location>
</feature>
<evidence type="ECO:0000313" key="6">
    <source>
        <dbReference type="Proteomes" id="UP000011087"/>
    </source>
</evidence>
<feature type="compositionally biased region" description="Basic and acidic residues" evidence="1">
    <location>
        <begin position="497"/>
        <end position="510"/>
    </location>
</feature>
<dbReference type="KEGG" id="gtt:GUITHDRAFT_162138"/>
<dbReference type="PaxDb" id="55529-EKX49324"/>
<reference evidence="6" key="2">
    <citation type="submission" date="2012-11" db="EMBL/GenBank/DDBJ databases">
        <authorList>
            <person name="Kuo A."/>
            <person name="Curtis B.A."/>
            <person name="Tanifuji G."/>
            <person name="Burki F."/>
            <person name="Gruber A."/>
            <person name="Irimia M."/>
            <person name="Maruyama S."/>
            <person name="Arias M.C."/>
            <person name="Ball S.G."/>
            <person name="Gile G.H."/>
            <person name="Hirakawa Y."/>
            <person name="Hopkins J.F."/>
            <person name="Rensing S.A."/>
            <person name="Schmutz J."/>
            <person name="Symeonidi A."/>
            <person name="Elias M."/>
            <person name="Eveleigh R.J."/>
            <person name="Herman E.K."/>
            <person name="Klute M.J."/>
            <person name="Nakayama T."/>
            <person name="Obornik M."/>
            <person name="Reyes-Prieto A."/>
            <person name="Armbrust E.V."/>
            <person name="Aves S.J."/>
            <person name="Beiko R.G."/>
            <person name="Coutinho P."/>
            <person name="Dacks J.B."/>
            <person name="Durnford D.G."/>
            <person name="Fast N.M."/>
            <person name="Green B.R."/>
            <person name="Grisdale C."/>
            <person name="Hempe F."/>
            <person name="Henrissat B."/>
            <person name="Hoppner M.P."/>
            <person name="Ishida K.-I."/>
            <person name="Kim E."/>
            <person name="Koreny L."/>
            <person name="Kroth P.G."/>
            <person name="Liu Y."/>
            <person name="Malik S.-B."/>
            <person name="Maier U.G."/>
            <person name="McRose D."/>
            <person name="Mock T."/>
            <person name="Neilson J.A."/>
            <person name="Onodera N.T."/>
            <person name="Poole A.M."/>
            <person name="Pritham E.J."/>
            <person name="Richards T.A."/>
            <person name="Rocap G."/>
            <person name="Roy S.W."/>
            <person name="Sarai C."/>
            <person name="Schaack S."/>
            <person name="Shirato S."/>
            <person name="Slamovits C.H."/>
            <person name="Spencer D.F."/>
            <person name="Suzuki S."/>
            <person name="Worden A.Z."/>
            <person name="Zauner S."/>
            <person name="Barry K."/>
            <person name="Bell C."/>
            <person name="Bharti A.K."/>
            <person name="Crow J.A."/>
            <person name="Grimwood J."/>
            <person name="Kramer R."/>
            <person name="Lindquist E."/>
            <person name="Lucas S."/>
            <person name="Salamov A."/>
            <person name="McFadden G.I."/>
            <person name="Lane C.E."/>
            <person name="Keeling P.J."/>
            <person name="Gray M.W."/>
            <person name="Grigoriev I.V."/>
            <person name="Archibald J.M."/>
        </authorList>
    </citation>
    <scope>NUCLEOTIDE SEQUENCE</scope>
    <source>
        <strain evidence="6">CCMP2712</strain>
    </source>
</reference>
<feature type="domain" description="ShKT" evidence="3">
    <location>
        <begin position="150"/>
        <end position="193"/>
    </location>
</feature>
<dbReference type="AlphaFoldDB" id="L1JM82"/>
<feature type="transmembrane region" description="Helical" evidence="2">
    <location>
        <begin position="18"/>
        <end position="38"/>
    </location>
</feature>
<evidence type="ECO:0000256" key="1">
    <source>
        <dbReference type="SAM" id="MobiDB-lite"/>
    </source>
</evidence>
<keyword evidence="2" id="KW-1133">Transmembrane helix</keyword>
<evidence type="ECO:0000313" key="4">
    <source>
        <dbReference type="EMBL" id="EKX49324.1"/>
    </source>
</evidence>
<dbReference type="EnsemblProtists" id="EKX49324">
    <property type="protein sequence ID" value="EKX49324"/>
    <property type="gene ID" value="GUITHDRAFT_162138"/>
</dbReference>
<dbReference type="GeneID" id="17306054"/>
<evidence type="ECO:0000259" key="3">
    <source>
        <dbReference type="SMART" id="SM00254"/>
    </source>
</evidence>
<gene>
    <name evidence="4" type="ORF">GUITHDRAFT_162138</name>
</gene>
<name>L1JM82_GUITC</name>
<organism evidence="4">
    <name type="scientific">Guillardia theta (strain CCMP2712)</name>
    <name type="common">Cryptophyte</name>
    <dbReference type="NCBI Taxonomy" id="905079"/>
    <lineage>
        <taxon>Eukaryota</taxon>
        <taxon>Cryptophyceae</taxon>
        <taxon>Pyrenomonadales</taxon>
        <taxon>Geminigeraceae</taxon>
        <taxon>Guillardia</taxon>
    </lineage>
</organism>
<accession>L1JM82</accession>
<dbReference type="EMBL" id="JH992982">
    <property type="protein sequence ID" value="EKX49324.1"/>
    <property type="molecule type" value="Genomic_DNA"/>
</dbReference>
<feature type="region of interest" description="Disordered" evidence="1">
    <location>
        <begin position="401"/>
        <end position="451"/>
    </location>
</feature>
<dbReference type="HOGENOM" id="CLU_368621_0_0_1"/>
<dbReference type="SMART" id="SM00254">
    <property type="entry name" value="ShKT"/>
    <property type="match status" value="1"/>
</dbReference>
<proteinExistence type="predicted"/>
<keyword evidence="2" id="KW-0812">Transmembrane</keyword>
<feature type="region of interest" description="Disordered" evidence="1">
    <location>
        <begin position="578"/>
        <end position="612"/>
    </location>
</feature>
<evidence type="ECO:0000256" key="2">
    <source>
        <dbReference type="SAM" id="Phobius"/>
    </source>
</evidence>
<protein>
    <recommendedName>
        <fullName evidence="3">ShKT domain-containing protein</fullName>
    </recommendedName>
</protein>
<feature type="region of interest" description="Disordered" evidence="1">
    <location>
        <begin position="492"/>
        <end position="540"/>
    </location>
</feature>
<feature type="compositionally biased region" description="Low complexity" evidence="1">
    <location>
        <begin position="578"/>
        <end position="594"/>
    </location>
</feature>
<evidence type="ECO:0000313" key="5">
    <source>
        <dbReference type="EnsemblProtists" id="EKX49324"/>
    </source>
</evidence>
<reference evidence="5" key="3">
    <citation type="submission" date="2016-03" db="UniProtKB">
        <authorList>
            <consortium name="EnsemblProtists"/>
        </authorList>
    </citation>
    <scope>IDENTIFICATION</scope>
</reference>
<dbReference type="Proteomes" id="UP000011087">
    <property type="component" value="Unassembled WGS sequence"/>
</dbReference>
<dbReference type="RefSeq" id="XP_005836304.1">
    <property type="nucleotide sequence ID" value="XM_005836247.1"/>
</dbReference>
<dbReference type="InterPro" id="IPR003582">
    <property type="entry name" value="ShKT_dom"/>
</dbReference>
<reference evidence="4 6" key="1">
    <citation type="journal article" date="2012" name="Nature">
        <title>Algal genomes reveal evolutionary mosaicism and the fate of nucleomorphs.</title>
        <authorList>
            <consortium name="DOE Joint Genome Institute"/>
            <person name="Curtis B.A."/>
            <person name="Tanifuji G."/>
            <person name="Burki F."/>
            <person name="Gruber A."/>
            <person name="Irimia M."/>
            <person name="Maruyama S."/>
            <person name="Arias M.C."/>
            <person name="Ball S.G."/>
            <person name="Gile G.H."/>
            <person name="Hirakawa Y."/>
            <person name="Hopkins J.F."/>
            <person name="Kuo A."/>
            <person name="Rensing S.A."/>
            <person name="Schmutz J."/>
            <person name="Symeonidi A."/>
            <person name="Elias M."/>
            <person name="Eveleigh R.J."/>
            <person name="Herman E.K."/>
            <person name="Klute M.J."/>
            <person name="Nakayama T."/>
            <person name="Obornik M."/>
            <person name="Reyes-Prieto A."/>
            <person name="Armbrust E.V."/>
            <person name="Aves S.J."/>
            <person name="Beiko R.G."/>
            <person name="Coutinho P."/>
            <person name="Dacks J.B."/>
            <person name="Durnford D.G."/>
            <person name="Fast N.M."/>
            <person name="Green B.R."/>
            <person name="Grisdale C.J."/>
            <person name="Hempel F."/>
            <person name="Henrissat B."/>
            <person name="Hoppner M.P."/>
            <person name="Ishida K."/>
            <person name="Kim E."/>
            <person name="Koreny L."/>
            <person name="Kroth P.G."/>
            <person name="Liu Y."/>
            <person name="Malik S.B."/>
            <person name="Maier U.G."/>
            <person name="McRose D."/>
            <person name="Mock T."/>
            <person name="Neilson J.A."/>
            <person name="Onodera N.T."/>
            <person name="Poole A.M."/>
            <person name="Pritham E.J."/>
            <person name="Richards T.A."/>
            <person name="Rocap G."/>
            <person name="Roy S.W."/>
            <person name="Sarai C."/>
            <person name="Schaack S."/>
            <person name="Shirato S."/>
            <person name="Slamovits C.H."/>
            <person name="Spencer D.F."/>
            <person name="Suzuki S."/>
            <person name="Worden A.Z."/>
            <person name="Zauner S."/>
            <person name="Barry K."/>
            <person name="Bell C."/>
            <person name="Bharti A.K."/>
            <person name="Crow J.A."/>
            <person name="Grimwood J."/>
            <person name="Kramer R."/>
            <person name="Lindquist E."/>
            <person name="Lucas S."/>
            <person name="Salamov A."/>
            <person name="McFadden G.I."/>
            <person name="Lane C.E."/>
            <person name="Keeling P.J."/>
            <person name="Gray M.W."/>
            <person name="Grigoriev I.V."/>
            <person name="Archibald J.M."/>
        </authorList>
    </citation>
    <scope>NUCLEOTIDE SEQUENCE</scope>
    <source>
        <strain evidence="4 6">CCMP2712</strain>
    </source>
</reference>
<keyword evidence="2" id="KW-0472">Membrane</keyword>
<keyword evidence="6" id="KW-1185">Reference proteome</keyword>
<sequence>MDSPSPSWLASAKPGKQAFLYSILALACCGCALLLLPFSGFHGRGEVSLQGTGGGREMLHPSIISRKVSEGIKQLDSQVHTLDTIRNKMWGSLHKAQKMSAYKDVDIDDEDFSQLHRVAQEALRLRDELQKAAASEKSILVRSEEILDGGCKDHHKESCGGESCCSFWARRGQCASNNQWMSVMCSRSCSTCSQDKADVKKVDMLLSHQHEADGMISDVKASAAPLAHVKAQQAGASDKHVDVSLSLEGVAMNGITRQQLDEILRKAVAKATKKPADALRVKLESFDFSPARHVVKRKEPIRRDRSREFVYGVAPEEPRLDSFLRKDGGFSPRRRLLAVGKDSRIGTLDLKFHLQLPSGEDQNSITRAIKSELHDEEEKPKDIAHGKEQLQQALHQETSITSSTGTTGAGGGSHSNFEDILSGKASHPEDRINSIPVHSQDASGPAEERQWVSPLVGKPRAYSNGYGLGLGINKKAAPARGQEGEAGWTFLEPFGDEEPKMMKRGSRPEDCGEACSEEAASQSREDARKGALRAQAEDQVKLKKEQVIEDSRTLKHLLTAIAEESLLLNLTQANASSTSLQDSSSASPSQVSMQDQTSAQIHSLKQKASELEEGARRKLAGLRGRVLSQRQENMRRLSRYYVNLAQRLAADGQNLQQRLLDERQTLSRFQHDGYGPMWMGRRREAAGFRRGGGTGTFFVRPLEPSLRLSPERTDAATESNIRKISEDLKVQTARMNRESEDFRQLIRRIRRETGGA</sequence>